<evidence type="ECO:0000313" key="2">
    <source>
        <dbReference type="EMBL" id="CAA9309930.1"/>
    </source>
</evidence>
<reference evidence="2" key="1">
    <citation type="submission" date="2020-02" db="EMBL/GenBank/DDBJ databases">
        <authorList>
            <person name="Meier V. D."/>
        </authorList>
    </citation>
    <scope>NUCLEOTIDE SEQUENCE</scope>
    <source>
        <strain evidence="2">AVDCRST_MAG68</strain>
    </source>
</reference>
<evidence type="ECO:0000256" key="1">
    <source>
        <dbReference type="SAM" id="MobiDB-lite"/>
    </source>
</evidence>
<gene>
    <name evidence="2" type="ORF">AVDCRST_MAG68-1271</name>
</gene>
<feature type="non-terminal residue" evidence="2">
    <location>
        <position position="1"/>
    </location>
</feature>
<name>A0A6J4KNQ6_9BACT</name>
<dbReference type="EMBL" id="CADCTW010000066">
    <property type="protein sequence ID" value="CAA9309930.1"/>
    <property type="molecule type" value="Genomic_DNA"/>
</dbReference>
<proteinExistence type="predicted"/>
<feature type="compositionally biased region" description="Basic and acidic residues" evidence="1">
    <location>
        <begin position="50"/>
        <end position="76"/>
    </location>
</feature>
<feature type="non-terminal residue" evidence="2">
    <location>
        <position position="76"/>
    </location>
</feature>
<dbReference type="AlphaFoldDB" id="A0A6J4KNQ6"/>
<protein>
    <submittedName>
        <fullName evidence="2">Uncharacterized protein</fullName>
    </submittedName>
</protein>
<accession>A0A6J4KNQ6</accession>
<organism evidence="2">
    <name type="scientific">uncultured Gemmatimonadota bacterium</name>
    <dbReference type="NCBI Taxonomy" id="203437"/>
    <lineage>
        <taxon>Bacteria</taxon>
        <taxon>Pseudomonadati</taxon>
        <taxon>Gemmatimonadota</taxon>
        <taxon>environmental samples</taxon>
    </lineage>
</organism>
<feature type="region of interest" description="Disordered" evidence="1">
    <location>
        <begin position="43"/>
        <end position="76"/>
    </location>
</feature>
<sequence length="76" mass="8056">EFAAGNTRSPPAGTVVEKPADAVRGGGLRVIPAANSFAPGAGTALSAATREPDCREPDSRIRKNQEDWAPPRRERM</sequence>